<dbReference type="RefSeq" id="WP_094985822.1">
    <property type="nucleotide sequence ID" value="NZ_NHNI01000002.1"/>
</dbReference>
<reference evidence="2" key="1">
    <citation type="submission" date="2017-05" db="EMBL/GenBank/DDBJ databases">
        <authorList>
            <person name="Barney B.M."/>
        </authorList>
    </citation>
    <scope>NUCLEOTIDE SEQUENCE [LARGE SCALE GENOMIC DNA]</scope>
    <source>
        <strain evidence="2">PSBB022</strain>
    </source>
</reference>
<comment type="caution">
    <text evidence="1">The sequence shown here is derived from an EMBL/GenBank/DDBJ whole genome shotgun (WGS) entry which is preliminary data.</text>
</comment>
<gene>
    <name evidence="1" type="ORF">CBP51_16825</name>
</gene>
<dbReference type="Proteomes" id="UP000216101">
    <property type="component" value="Unassembled WGS sequence"/>
</dbReference>
<evidence type="ECO:0000313" key="2">
    <source>
        <dbReference type="Proteomes" id="UP000216101"/>
    </source>
</evidence>
<evidence type="ECO:0008006" key="3">
    <source>
        <dbReference type="Google" id="ProtNLM"/>
    </source>
</evidence>
<dbReference type="EMBL" id="NHNI01000002">
    <property type="protein sequence ID" value="OZY84825.1"/>
    <property type="molecule type" value="Genomic_DNA"/>
</dbReference>
<accession>A0A266Q4Q0</accession>
<sequence>MAAAKKLLEIFRPGTFVSVEGQRISFSDADVAATVAAYDVAKHKAPLVIGHPKIDDPAYGHAVSLSLGRNNVVLAEPANVDPAFADAVNNERYDSISASFWSPTNPRNPVPGVWYVRHIGFLGAVPPAVPGLKQPSFADADDTDLITINFANSQEPTMTPEEKAALAAQQQKLKDDQASFADQQAAAKKRDDELAAREKALAAKEAKAREDEINSFAEGLIKSGKLLPVEKTGMVALLGALPADQEVSFADGDGKTVSQASADVLRNFLSNLPPRVDFAEHSAAEHEEQHSDASFAAPNGYTVDAKQLELHNKITAHAEKHNISYAQAAAVVRA</sequence>
<name>A0A266Q4Q0_9GAMM</name>
<evidence type="ECO:0000313" key="1">
    <source>
        <dbReference type="EMBL" id="OZY84825.1"/>
    </source>
</evidence>
<organism evidence="1 2">
    <name type="scientific">Cellvibrio mixtus</name>
    <dbReference type="NCBI Taxonomy" id="39650"/>
    <lineage>
        <taxon>Bacteria</taxon>
        <taxon>Pseudomonadati</taxon>
        <taxon>Pseudomonadota</taxon>
        <taxon>Gammaproteobacteria</taxon>
        <taxon>Cellvibrionales</taxon>
        <taxon>Cellvibrionaceae</taxon>
        <taxon>Cellvibrio</taxon>
    </lineage>
</organism>
<proteinExistence type="predicted"/>
<keyword evidence="2" id="KW-1185">Reference proteome</keyword>
<protein>
    <recommendedName>
        <fullName evidence="3">Peptidase</fullName>
    </recommendedName>
</protein>
<dbReference type="AlphaFoldDB" id="A0A266Q4Q0"/>